<dbReference type="RefSeq" id="WP_334577973.1">
    <property type="nucleotide sequence ID" value="NZ_JBEZVE010000027.1"/>
</dbReference>
<evidence type="ECO:0000313" key="2">
    <source>
        <dbReference type="Proteomes" id="UP001550739"/>
    </source>
</evidence>
<dbReference type="PROSITE" id="PS51257">
    <property type="entry name" value="PROKAR_LIPOPROTEIN"/>
    <property type="match status" value="1"/>
</dbReference>
<protein>
    <recommendedName>
        <fullName evidence="3">Lipoprotein</fullName>
    </recommendedName>
</protein>
<organism evidence="1 2">
    <name type="scientific">Streptomyces sp. 900129855</name>
    <dbReference type="NCBI Taxonomy" id="3155129"/>
    <lineage>
        <taxon>Bacteria</taxon>
        <taxon>Bacillati</taxon>
        <taxon>Actinomycetota</taxon>
        <taxon>Actinomycetes</taxon>
        <taxon>Kitasatosporales</taxon>
        <taxon>Streptomycetaceae</taxon>
        <taxon>Streptomyces</taxon>
    </lineage>
</organism>
<dbReference type="EMBL" id="JBEZVE010000027">
    <property type="protein sequence ID" value="MEU3786309.1"/>
    <property type="molecule type" value="Genomic_DNA"/>
</dbReference>
<accession>A0ABV2ZUR9</accession>
<reference evidence="1 2" key="1">
    <citation type="submission" date="2024-06" db="EMBL/GenBank/DDBJ databases">
        <title>The Natural Products Discovery Center: Release of the First 8490 Sequenced Strains for Exploring Actinobacteria Biosynthetic Diversity.</title>
        <authorList>
            <person name="Kalkreuter E."/>
            <person name="Kautsar S.A."/>
            <person name="Yang D."/>
            <person name="Bader C.D."/>
            <person name="Teijaro C.N."/>
            <person name="Fluegel L."/>
            <person name="Davis C.M."/>
            <person name="Simpson J.R."/>
            <person name="Lauterbach L."/>
            <person name="Steele A.D."/>
            <person name="Gui C."/>
            <person name="Meng S."/>
            <person name="Li G."/>
            <person name="Viehrig K."/>
            <person name="Ye F."/>
            <person name="Su P."/>
            <person name="Kiefer A.F."/>
            <person name="Nichols A."/>
            <person name="Cepeda A.J."/>
            <person name="Yan W."/>
            <person name="Fan B."/>
            <person name="Jiang Y."/>
            <person name="Adhikari A."/>
            <person name="Zheng C.-J."/>
            <person name="Schuster L."/>
            <person name="Cowan T.M."/>
            <person name="Smanski M.J."/>
            <person name="Chevrette M.G."/>
            <person name="De Carvalho L.P.S."/>
            <person name="Shen B."/>
        </authorList>
    </citation>
    <scope>NUCLEOTIDE SEQUENCE [LARGE SCALE GENOMIC DNA]</scope>
    <source>
        <strain evidence="1 2">NPDC033843</strain>
    </source>
</reference>
<gene>
    <name evidence="1" type="ORF">AB0E89_38200</name>
</gene>
<comment type="caution">
    <text evidence="1">The sequence shown here is derived from an EMBL/GenBank/DDBJ whole genome shotgun (WGS) entry which is preliminary data.</text>
</comment>
<dbReference type="Proteomes" id="UP001550739">
    <property type="component" value="Unassembled WGS sequence"/>
</dbReference>
<evidence type="ECO:0000313" key="1">
    <source>
        <dbReference type="EMBL" id="MEU3786309.1"/>
    </source>
</evidence>
<proteinExistence type="predicted"/>
<evidence type="ECO:0008006" key="3">
    <source>
        <dbReference type="Google" id="ProtNLM"/>
    </source>
</evidence>
<keyword evidence="2" id="KW-1185">Reference proteome</keyword>
<sequence>MICRSRAGRRAGAVALLLAVAGCTEQSALGTIEYTTAAKRVVKLQSPPDEGCHLLPGGAHNVWNYTVDDIRLYANAHCVLTEAGDDQSGRVGGESFYLGTQMSVEYTPGQAPWLSYSVVGGGG</sequence>
<name>A0ABV2ZUR9_9ACTN</name>